<accession>A0A3P4ARQ2</accession>
<dbReference type="GO" id="GO:0009279">
    <property type="term" value="C:cell outer membrane"/>
    <property type="evidence" value="ECO:0007669"/>
    <property type="project" value="UniProtKB-SubCell"/>
</dbReference>
<dbReference type="EMBL" id="LR027517">
    <property type="protein sequence ID" value="VCU52723.1"/>
    <property type="molecule type" value="Genomic_DNA"/>
</dbReference>
<evidence type="ECO:0000313" key="5">
    <source>
        <dbReference type="Proteomes" id="UP000279841"/>
    </source>
</evidence>
<evidence type="ECO:0000256" key="1">
    <source>
        <dbReference type="ARBA" id="ARBA00004442"/>
    </source>
</evidence>
<comment type="subcellular location">
    <subcellularLocation>
        <location evidence="1">Cell outer membrane</location>
    </subcellularLocation>
</comment>
<gene>
    <name evidence="4" type="primary">xcpV</name>
    <name evidence="3" type="ORF">TthHB5018_12890</name>
    <name evidence="4" type="ORF">TTHN1_00476</name>
</gene>
<evidence type="ECO:0000256" key="2">
    <source>
        <dbReference type="ARBA" id="ARBA00023237"/>
    </source>
</evidence>
<organism evidence="4 5">
    <name type="scientific">Thermus thermophilus</name>
    <dbReference type="NCBI Taxonomy" id="274"/>
    <lineage>
        <taxon>Bacteria</taxon>
        <taxon>Thermotogati</taxon>
        <taxon>Deinococcota</taxon>
        <taxon>Deinococci</taxon>
        <taxon>Thermales</taxon>
        <taxon>Thermaceae</taxon>
        <taxon>Thermus</taxon>
    </lineage>
</organism>
<dbReference type="AlphaFoldDB" id="A0A3P4ARQ2"/>
<evidence type="ECO:0000313" key="3">
    <source>
        <dbReference type="EMBL" id="BCP66355.1"/>
    </source>
</evidence>
<sequence>MKRAKGLTLVEVLVALAILALIGPVLAGFIGYLRINTRAEVRSQAVTLAQERLESLRLINPQTLPQGGCQEETRSRGGRTYTVRTCYCENPGLCGAGARHLVVRVFLSGETTPVYQVETVYTQLR</sequence>
<dbReference type="InterPro" id="IPR012902">
    <property type="entry name" value="N_methyl_site"/>
</dbReference>
<name>A0A3P4ARQ2_THETH</name>
<dbReference type="Proteomes" id="UP000279841">
    <property type="component" value="Chromosome"/>
</dbReference>
<dbReference type="EMBL" id="AP024270">
    <property type="protein sequence ID" value="BCP66355.1"/>
    <property type="molecule type" value="Genomic_DNA"/>
</dbReference>
<reference evidence="3" key="2">
    <citation type="journal article" date="2021" name="Microbiol. Resour. Announc.">
        <title>Complete Genome Sequence of Thermus thermophilus Strain HB5018, Isolated from Mine Hot Spring in Japan.</title>
        <authorList>
            <person name="Miyazaki K."/>
            <person name="Moriya T."/>
            <person name="Nemoto N."/>
            <person name="Oshima T."/>
            <person name="Yura K."/>
            <person name="Bessho Y."/>
        </authorList>
    </citation>
    <scope>NUCLEOTIDE SEQUENCE</scope>
    <source>
        <strain evidence="3">HB5018</strain>
    </source>
</reference>
<dbReference type="NCBIfam" id="TIGR02532">
    <property type="entry name" value="IV_pilin_GFxxxE"/>
    <property type="match status" value="1"/>
</dbReference>
<keyword evidence="2" id="KW-0472">Membrane</keyword>
<dbReference type="Pfam" id="PF07963">
    <property type="entry name" value="N_methyl"/>
    <property type="match status" value="1"/>
</dbReference>
<evidence type="ECO:0000313" key="6">
    <source>
        <dbReference type="Proteomes" id="UP000596099"/>
    </source>
</evidence>
<protein>
    <submittedName>
        <fullName evidence="4">Type II secretion system protein I</fullName>
    </submittedName>
</protein>
<dbReference type="RefSeq" id="WP_014629441.1">
    <property type="nucleotide sequence ID" value="NZ_AP024270.1"/>
</dbReference>
<reference evidence="4 5" key="1">
    <citation type="submission" date="2018-10" db="EMBL/GenBank/DDBJ databases">
        <authorList>
            <person name="Peiro R."/>
            <person name="Begona"/>
            <person name="Cbmso G."/>
            <person name="Lopez M."/>
            <person name="Gonzalez S."/>
            <person name="Sacristan E."/>
            <person name="Castillo E."/>
        </authorList>
    </citation>
    <scope>NUCLEOTIDE SEQUENCE [LARGE SCALE GENOMIC DNA]</scope>
    <source>
        <strain evidence="4">TTHNAR1</strain>
    </source>
</reference>
<dbReference type="Proteomes" id="UP000596099">
    <property type="component" value="Chromosome"/>
</dbReference>
<proteinExistence type="predicted"/>
<reference evidence="6" key="3">
    <citation type="submission" date="2021-01" db="EMBL/GenBank/DDBJ databases">
        <title>Complete Genome Sequence of Thermus thermophilus Strain HB5018, Isolated from Mine Onsen Hot Spring.</title>
        <authorList>
            <person name="Miyazaki K."/>
            <person name="Moriya T."/>
            <person name="Nemoto N."/>
            <person name="Oshima T."/>
            <person name="Yura K."/>
            <person name="Bessho Y."/>
        </authorList>
    </citation>
    <scope>NUCLEOTIDE SEQUENCE [LARGE SCALE GENOMIC DNA]</scope>
    <source>
        <strain evidence="6">HB5018</strain>
    </source>
</reference>
<evidence type="ECO:0000313" key="4">
    <source>
        <dbReference type="EMBL" id="VCU52723.1"/>
    </source>
</evidence>
<keyword evidence="2" id="KW-0998">Cell outer membrane</keyword>